<dbReference type="GO" id="GO:0005953">
    <property type="term" value="C:CAAX-protein geranylgeranyltransferase complex"/>
    <property type="evidence" value="ECO:0007669"/>
    <property type="project" value="InterPro"/>
</dbReference>
<dbReference type="InterPro" id="IPR008930">
    <property type="entry name" value="Terpenoid_cyclase/PrenylTrfase"/>
</dbReference>
<evidence type="ECO:0000256" key="13">
    <source>
        <dbReference type="SAM" id="MobiDB-lite"/>
    </source>
</evidence>
<comment type="cofactor">
    <cofactor evidence="1">
        <name>Mg(2+)</name>
        <dbReference type="ChEBI" id="CHEBI:18420"/>
    </cofactor>
</comment>
<feature type="domain" description="Prenyltransferase alpha-alpha toroid" evidence="14">
    <location>
        <begin position="2"/>
        <end position="368"/>
    </location>
</feature>
<dbReference type="InterPro" id="IPR041960">
    <property type="entry name" value="GGTase_I_beta"/>
</dbReference>
<keyword evidence="7" id="KW-0808">Transferase</keyword>
<evidence type="ECO:0000256" key="3">
    <source>
        <dbReference type="ARBA" id="ARBA00010497"/>
    </source>
</evidence>
<dbReference type="GO" id="GO:0004662">
    <property type="term" value="F:CAAX-protein geranylgeranyltransferase activity"/>
    <property type="evidence" value="ECO:0007669"/>
    <property type="project" value="UniProtKB-EC"/>
</dbReference>
<dbReference type="VEuPathDB" id="FungiDB:YALI0_E09276g"/>
<keyword evidence="10" id="KW-0862">Zinc</keyword>
<dbReference type="Pfam" id="PF00432">
    <property type="entry name" value="Prenyltrans"/>
    <property type="match status" value="1"/>
</dbReference>
<protein>
    <recommendedName>
        <fullName evidence="5">Geranylgeranyl transferase type-1 subunit beta</fullName>
        <ecNumber evidence="4">2.5.1.59</ecNumber>
    </recommendedName>
    <alternativeName>
        <fullName evidence="12">Geranylgeranyl transferase type I subunit beta</fullName>
    </alternativeName>
</protein>
<dbReference type="InterPro" id="IPR045089">
    <property type="entry name" value="PGGT1B-like"/>
</dbReference>
<dbReference type="Gene3D" id="1.50.10.20">
    <property type="match status" value="1"/>
</dbReference>
<dbReference type="PANTHER" id="PTHR11774">
    <property type="entry name" value="GERANYLGERANYL TRANSFERASE TYPE BETA SUBUNIT"/>
    <property type="match status" value="1"/>
</dbReference>
<feature type="region of interest" description="Disordered" evidence="13">
    <location>
        <begin position="251"/>
        <end position="283"/>
    </location>
</feature>
<evidence type="ECO:0000256" key="2">
    <source>
        <dbReference type="ARBA" id="ARBA00001947"/>
    </source>
</evidence>
<comment type="cofactor">
    <cofactor evidence="2">
        <name>Zn(2+)</name>
        <dbReference type="ChEBI" id="CHEBI:29105"/>
    </cofactor>
</comment>
<evidence type="ECO:0000256" key="10">
    <source>
        <dbReference type="ARBA" id="ARBA00022833"/>
    </source>
</evidence>
<dbReference type="RefSeq" id="XP_503728.2">
    <property type="nucleotide sequence ID" value="XM_503728.2"/>
</dbReference>
<dbReference type="KEGG" id="yli:2912528"/>
<evidence type="ECO:0000259" key="14">
    <source>
        <dbReference type="Pfam" id="PF00432"/>
    </source>
</evidence>
<evidence type="ECO:0000256" key="7">
    <source>
        <dbReference type="ARBA" id="ARBA00022679"/>
    </source>
</evidence>
<evidence type="ECO:0000256" key="12">
    <source>
        <dbReference type="ARBA" id="ARBA00031713"/>
    </source>
</evidence>
<comment type="similarity">
    <text evidence="3">Belongs to the protein prenyltransferase subunit beta family.</text>
</comment>
<keyword evidence="9" id="KW-0677">Repeat</keyword>
<keyword evidence="11" id="KW-0460">Magnesium</keyword>
<evidence type="ECO:0000256" key="9">
    <source>
        <dbReference type="ARBA" id="ARBA00022737"/>
    </source>
</evidence>
<evidence type="ECO:0000313" key="16">
    <source>
        <dbReference type="Proteomes" id="UP000182444"/>
    </source>
</evidence>
<name>A0A1D8NHQ5_YARLL</name>
<evidence type="ECO:0000256" key="6">
    <source>
        <dbReference type="ARBA" id="ARBA00022602"/>
    </source>
</evidence>
<evidence type="ECO:0000256" key="8">
    <source>
        <dbReference type="ARBA" id="ARBA00022723"/>
    </source>
</evidence>
<dbReference type="GeneID" id="2912528"/>
<dbReference type="OrthoDB" id="24893at2759"/>
<evidence type="ECO:0000256" key="5">
    <source>
        <dbReference type="ARBA" id="ARBA00020603"/>
    </source>
</evidence>
<keyword evidence="6" id="KW-0637">Prenyltransferase</keyword>
<evidence type="ECO:0000313" key="15">
    <source>
        <dbReference type="EMBL" id="AOW05164.1"/>
    </source>
</evidence>
<dbReference type="EC" id="2.5.1.59" evidence="4"/>
<dbReference type="InterPro" id="IPR001330">
    <property type="entry name" value="Prenyltrans"/>
</dbReference>
<dbReference type="EMBL" id="CP017557">
    <property type="protein sequence ID" value="AOW05164.1"/>
    <property type="molecule type" value="Genomic_DNA"/>
</dbReference>
<sequence length="386" mass="42216">MEKTKHTKYFSRCLFLLPAQATSYDGNRLSIVYFCLSGLDLLGTLDQFIKTDEQRKEYIEWIYKQVVESGEGFRGSPTFKLCGHEHSESREGDNKYDPANLAATFFGLACLGILGDREIWTRLSRDKILSYVASCQRDDGSFGSFCIDGKVAPDYDMRYCYLATGIRQLARDTSERLSSSRDINIPAMVGHIKNTESFQGGIGQGQTGNVTEPHSGLTYCGLSALKNAGQLNNKEWGTTLEWLVGRQCDERTSETQVSESSKRDDNDSSEEEQGDPQTGGFNGRVGKLADTCYSFWVGASLASLGGTNYVSADLAREYLLNNTQNTLLGGFGKTPGEIPDPLHSYLGVCALSIFGQPGLGKVVPELCISEKAFETLTGGDSTSVAV</sequence>
<reference evidence="15 16" key="1">
    <citation type="journal article" date="2016" name="PLoS ONE">
        <title>Sequence Assembly of Yarrowia lipolytica Strain W29/CLIB89 Shows Transposable Element Diversity.</title>
        <authorList>
            <person name="Magnan C."/>
            <person name="Yu J."/>
            <person name="Chang I."/>
            <person name="Jahn E."/>
            <person name="Kanomata Y."/>
            <person name="Wu J."/>
            <person name="Zeller M."/>
            <person name="Oakes M."/>
            <person name="Baldi P."/>
            <person name="Sandmeyer S."/>
        </authorList>
    </citation>
    <scope>NUCLEOTIDE SEQUENCE [LARGE SCALE GENOMIC DNA]</scope>
    <source>
        <strain evidence="16">CLIB89(W29)</strain>
    </source>
</reference>
<gene>
    <name evidence="15" type="ORF">YALI1_E11415g</name>
</gene>
<dbReference type="SUPFAM" id="SSF48239">
    <property type="entry name" value="Terpenoid cyclases/Protein prenyltransferases"/>
    <property type="match status" value="1"/>
</dbReference>
<dbReference type="AlphaFoldDB" id="A0A1D8NHQ5"/>
<dbReference type="CDD" id="cd02895">
    <property type="entry name" value="GGTase-I"/>
    <property type="match status" value="1"/>
</dbReference>
<dbReference type="Proteomes" id="UP000182444">
    <property type="component" value="Chromosome 1E"/>
</dbReference>
<evidence type="ECO:0000256" key="11">
    <source>
        <dbReference type="ARBA" id="ARBA00022842"/>
    </source>
</evidence>
<evidence type="ECO:0000256" key="4">
    <source>
        <dbReference type="ARBA" id="ARBA00012700"/>
    </source>
</evidence>
<dbReference type="eggNOG" id="KOG0367">
    <property type="taxonomic scope" value="Eukaryota"/>
</dbReference>
<keyword evidence="8" id="KW-0479">Metal-binding</keyword>
<dbReference type="PANTHER" id="PTHR11774:SF4">
    <property type="entry name" value="GERANYLGERANYL TRANSFERASE TYPE-1 SUBUNIT BETA"/>
    <property type="match status" value="1"/>
</dbReference>
<dbReference type="VEuPathDB" id="FungiDB:YALI1_E11415g"/>
<dbReference type="FunFam" id="1.50.10.20:FF:000040">
    <property type="entry name" value="Terpenoid cyclases/protein prenyltransferase alpha-alpha toroid"/>
    <property type="match status" value="1"/>
</dbReference>
<accession>A0A1D8NHQ5</accession>
<dbReference type="GO" id="GO:0046872">
    <property type="term" value="F:metal ion binding"/>
    <property type="evidence" value="ECO:0007669"/>
    <property type="project" value="UniProtKB-KW"/>
</dbReference>
<organism evidence="15 16">
    <name type="scientific">Yarrowia lipolytica</name>
    <name type="common">Candida lipolytica</name>
    <dbReference type="NCBI Taxonomy" id="4952"/>
    <lineage>
        <taxon>Eukaryota</taxon>
        <taxon>Fungi</taxon>
        <taxon>Dikarya</taxon>
        <taxon>Ascomycota</taxon>
        <taxon>Saccharomycotina</taxon>
        <taxon>Dipodascomycetes</taxon>
        <taxon>Dipodascales</taxon>
        <taxon>Dipodascales incertae sedis</taxon>
        <taxon>Yarrowia</taxon>
    </lineage>
</organism>
<evidence type="ECO:0000256" key="1">
    <source>
        <dbReference type="ARBA" id="ARBA00001946"/>
    </source>
</evidence>
<proteinExistence type="inferred from homology"/>